<keyword evidence="3" id="KW-0378">Hydrolase</keyword>
<dbReference type="InterPro" id="IPR035068">
    <property type="entry name" value="TldD/PmbA_N"/>
</dbReference>
<dbReference type="GO" id="GO:0006508">
    <property type="term" value="P:proteolysis"/>
    <property type="evidence" value="ECO:0007669"/>
    <property type="project" value="UniProtKB-KW"/>
</dbReference>
<dbReference type="PANTHER" id="PTHR30624">
    <property type="entry name" value="UNCHARACTERIZED PROTEIN TLDD AND PMBA"/>
    <property type="match status" value="1"/>
</dbReference>
<reference evidence="8" key="1">
    <citation type="submission" date="2016-05" db="EMBL/GenBank/DDBJ databases">
        <title>Microbial consortia oxidize butane by reversing methanogenesis.</title>
        <authorList>
            <person name="Laso-Perez R."/>
            <person name="Richter M."/>
            <person name="Wegener G."/>
            <person name="Musat F."/>
        </authorList>
    </citation>
    <scope>NUCLEOTIDE SEQUENCE [LARGE SCALE GENOMIC DNA]</scope>
    <source>
        <strain evidence="8">BOX2</strain>
    </source>
</reference>
<dbReference type="Pfam" id="PF19289">
    <property type="entry name" value="PmbA_TldD_3rd"/>
    <property type="match status" value="1"/>
</dbReference>
<dbReference type="EMBL" id="LYOS01000003">
    <property type="protein sequence ID" value="OFV67613.1"/>
    <property type="molecule type" value="Genomic_DNA"/>
</dbReference>
<evidence type="ECO:0000313" key="8">
    <source>
        <dbReference type="EMBL" id="OFV67613.1"/>
    </source>
</evidence>
<dbReference type="InterPro" id="IPR025502">
    <property type="entry name" value="TldD"/>
</dbReference>
<dbReference type="Proteomes" id="UP000186940">
    <property type="component" value="Unassembled WGS sequence"/>
</dbReference>
<feature type="domain" description="Metalloprotease TldD/E N-terminal" evidence="5">
    <location>
        <begin position="19"/>
        <end position="81"/>
    </location>
</feature>
<feature type="domain" description="Metalloprotease TldD/E central" evidence="7">
    <location>
        <begin position="107"/>
        <end position="216"/>
    </location>
</feature>
<evidence type="ECO:0000256" key="1">
    <source>
        <dbReference type="ARBA" id="ARBA00005836"/>
    </source>
</evidence>
<dbReference type="SUPFAM" id="SSF111283">
    <property type="entry name" value="Putative modulator of DNA gyrase, PmbA/TldD"/>
    <property type="match status" value="1"/>
</dbReference>
<dbReference type="PIRSF" id="PIRSF004919">
    <property type="entry name" value="TldD"/>
    <property type="match status" value="1"/>
</dbReference>
<dbReference type="InterPro" id="IPR002510">
    <property type="entry name" value="Metalloprtase-TldD/E_N"/>
</dbReference>
<dbReference type="InterPro" id="IPR045570">
    <property type="entry name" value="Metalloprtase-TldD/E_cen_dom"/>
</dbReference>
<sequence length="458" mass="49986">MELERQMMRAIDDGADYLDIRYEKEQSTVIEIRDDVLREAKVGFELGAGIRVLLDGSWGFYATSDPSRLEDGITKALKLAKAHKADKNIKLAPSDSTNEEFKLKVREPPEDVGIDRKISLVREAYKKLVDVDERIKSASVYYTDSIIEKLFLNSEGSEIRLHLPYISIGFRAVASEGGELQEAHDRVGAFTGFELIKENDPGEIAASVSRRALRLLDAKNPPSGKFPVVMNGKLLGVFAHEALGHAAEADLVVSGESILADKIGSRIASEIITIADDPSIPQTHGYYPFDDEGVRSRRTLIIENGTLRSYLHTRSSAGELGMEVTANARAEDNSHIPIARMSNIIIERGDQSFDEIIEDIKMGIYAKGMRGGQVDTVGGNFQFTAEEAFMIENGEVKGSIRNLSLAGRTLEVLEKIDALGKDVTGSIGFCGKNGQTVPVSESGPDARISEILVGGNDA</sequence>
<dbReference type="Gene3D" id="3.30.2290.10">
    <property type="entry name" value="PmbA/TldD superfamily"/>
    <property type="match status" value="1"/>
</dbReference>
<keyword evidence="4" id="KW-0482">Metalloprotease</keyword>
<dbReference type="InterPro" id="IPR051463">
    <property type="entry name" value="Peptidase_U62_metallo"/>
</dbReference>
<dbReference type="GO" id="GO:0005829">
    <property type="term" value="C:cytosol"/>
    <property type="evidence" value="ECO:0007669"/>
    <property type="project" value="TreeGrafter"/>
</dbReference>
<evidence type="ECO:0000313" key="9">
    <source>
        <dbReference type="Proteomes" id="UP000186940"/>
    </source>
</evidence>
<proteinExistence type="inferred from homology"/>
<keyword evidence="2" id="KW-0645">Protease</keyword>
<accession>A0A1F2P8V3</accession>
<dbReference type="FunFam" id="3.30.2290.10:FF:000003">
    <property type="entry name" value="Zinc-dependent protease, TldD/PmbA family"/>
    <property type="match status" value="1"/>
</dbReference>
<dbReference type="AlphaFoldDB" id="A0A1F2P8V3"/>
<dbReference type="STRING" id="1838285.SCAL_000988"/>
<evidence type="ECO:0000259" key="5">
    <source>
        <dbReference type="Pfam" id="PF01523"/>
    </source>
</evidence>
<keyword evidence="9" id="KW-1185">Reference proteome</keyword>
<evidence type="ECO:0000256" key="4">
    <source>
        <dbReference type="ARBA" id="ARBA00023049"/>
    </source>
</evidence>
<dbReference type="GO" id="GO:0008237">
    <property type="term" value="F:metallopeptidase activity"/>
    <property type="evidence" value="ECO:0007669"/>
    <property type="project" value="UniProtKB-KW"/>
</dbReference>
<evidence type="ECO:0000259" key="6">
    <source>
        <dbReference type="Pfam" id="PF19289"/>
    </source>
</evidence>
<gene>
    <name evidence="8" type="ORF">SCAL_000988</name>
</gene>
<evidence type="ECO:0000256" key="3">
    <source>
        <dbReference type="ARBA" id="ARBA00022801"/>
    </source>
</evidence>
<comment type="similarity">
    <text evidence="1">Belongs to the peptidase U62 family.</text>
</comment>
<evidence type="ECO:0000256" key="2">
    <source>
        <dbReference type="ARBA" id="ARBA00022670"/>
    </source>
</evidence>
<name>A0A1F2P8V3_9EURY</name>
<organism evidence="8 9">
    <name type="scientific">Candidatus Syntropharchaeum caldarium</name>
    <dbReference type="NCBI Taxonomy" id="1838285"/>
    <lineage>
        <taxon>Archaea</taxon>
        <taxon>Methanobacteriati</taxon>
        <taxon>Methanobacteriota</taxon>
        <taxon>Stenosarchaea group</taxon>
        <taxon>Methanomicrobia</taxon>
        <taxon>Methanosarcinales</taxon>
        <taxon>ANME-2 cluster</taxon>
        <taxon>Candidatus Syntropharchaeum</taxon>
    </lineage>
</organism>
<dbReference type="InterPro" id="IPR045569">
    <property type="entry name" value="Metalloprtase-TldD/E_C"/>
</dbReference>
<protein>
    <submittedName>
        <fullName evidence="8">Peptidase C69</fullName>
    </submittedName>
</protein>
<evidence type="ECO:0000259" key="7">
    <source>
        <dbReference type="Pfam" id="PF19290"/>
    </source>
</evidence>
<comment type="caution">
    <text evidence="8">The sequence shown here is derived from an EMBL/GenBank/DDBJ whole genome shotgun (WGS) entry which is preliminary data.</text>
</comment>
<dbReference type="Pfam" id="PF01523">
    <property type="entry name" value="PmbA_TldD_1st"/>
    <property type="match status" value="1"/>
</dbReference>
<feature type="domain" description="Metalloprotease TldD/E C-terminal" evidence="6">
    <location>
        <begin position="223"/>
        <end position="455"/>
    </location>
</feature>
<dbReference type="InterPro" id="IPR036059">
    <property type="entry name" value="TldD/PmbA_sf"/>
</dbReference>
<dbReference type="Pfam" id="PF19290">
    <property type="entry name" value="PmbA_TldD_2nd"/>
    <property type="match status" value="1"/>
</dbReference>
<dbReference type="PANTHER" id="PTHR30624:SF0">
    <property type="entry name" value="METALLOPROTEASE SLR0863"/>
    <property type="match status" value="1"/>
</dbReference>